<dbReference type="InterPro" id="IPR034154">
    <property type="entry name" value="TOPRIM_DnaG/twinkle"/>
</dbReference>
<dbReference type="InterPro" id="IPR055570">
    <property type="entry name" value="DUF7146"/>
</dbReference>
<dbReference type="CDD" id="cd01029">
    <property type="entry name" value="TOPRIM_primases"/>
    <property type="match status" value="1"/>
</dbReference>
<dbReference type="AlphaFoldDB" id="E6QMW6"/>
<protein>
    <submittedName>
        <fullName evidence="3">Uncharacterized protein</fullName>
    </submittedName>
</protein>
<feature type="domain" description="DUF7146" evidence="2">
    <location>
        <begin position="29"/>
        <end position="137"/>
    </location>
</feature>
<gene>
    <name evidence="3" type="ORF">CARN6_2069</name>
</gene>
<dbReference type="InterPro" id="IPR006171">
    <property type="entry name" value="TOPRIM_dom"/>
</dbReference>
<dbReference type="EMBL" id="CABQ01000240">
    <property type="protein sequence ID" value="CBI08587.1"/>
    <property type="molecule type" value="Genomic_DNA"/>
</dbReference>
<evidence type="ECO:0000313" key="3">
    <source>
        <dbReference type="EMBL" id="CBI08587.1"/>
    </source>
</evidence>
<dbReference type="Pfam" id="PF23639">
    <property type="entry name" value="DUF7146"/>
    <property type="match status" value="1"/>
</dbReference>
<name>E6QMW6_9ZZZZ</name>
<evidence type="ECO:0000259" key="1">
    <source>
        <dbReference type="Pfam" id="PF13362"/>
    </source>
</evidence>
<evidence type="ECO:0000259" key="2">
    <source>
        <dbReference type="Pfam" id="PF23639"/>
    </source>
</evidence>
<dbReference type="Pfam" id="PF13362">
    <property type="entry name" value="Toprim_3"/>
    <property type="match status" value="1"/>
</dbReference>
<comment type="caution">
    <text evidence="3">The sequence shown here is derived from an EMBL/GenBank/DDBJ whole genome shotgun (WGS) entry which is preliminary data.</text>
</comment>
<accession>E6QMW6</accession>
<organism evidence="3">
    <name type="scientific">mine drainage metagenome</name>
    <dbReference type="NCBI Taxonomy" id="410659"/>
    <lineage>
        <taxon>unclassified sequences</taxon>
        <taxon>metagenomes</taxon>
        <taxon>ecological metagenomes</taxon>
    </lineage>
</organism>
<proteinExistence type="predicted"/>
<reference evidence="3" key="1">
    <citation type="submission" date="2009-10" db="EMBL/GenBank/DDBJ databases">
        <title>Diversity of trophic interactions inside an arsenic-rich microbial ecosystem.</title>
        <authorList>
            <person name="Bertin P.N."/>
            <person name="Heinrich-Salmeron A."/>
            <person name="Pelletier E."/>
            <person name="Goulhen-Chollet F."/>
            <person name="Arsene-Ploetze F."/>
            <person name="Gallien S."/>
            <person name="Calteau A."/>
            <person name="Vallenet D."/>
            <person name="Casiot C."/>
            <person name="Chane-Woon-Ming B."/>
            <person name="Giloteaux L."/>
            <person name="Barakat M."/>
            <person name="Bonnefoy V."/>
            <person name="Bruneel O."/>
            <person name="Chandler M."/>
            <person name="Cleiss J."/>
            <person name="Duran R."/>
            <person name="Elbaz-Poulichet F."/>
            <person name="Fonknechten N."/>
            <person name="Lauga B."/>
            <person name="Mornico D."/>
            <person name="Ortet P."/>
            <person name="Schaeffer C."/>
            <person name="Siguier P."/>
            <person name="Alexander Thil Smith A."/>
            <person name="Van Dorsselaer A."/>
            <person name="Weissenbach J."/>
            <person name="Medigue C."/>
            <person name="Le Paslier D."/>
        </authorList>
    </citation>
    <scope>NUCLEOTIDE SEQUENCE</scope>
</reference>
<feature type="domain" description="Toprim" evidence="1">
    <location>
        <begin position="149"/>
        <end position="245"/>
    </location>
</feature>
<sequence length="251" mass="28044">MREALDGTQYNSVTKTFDADVLSPEEVEKRKTRLNTVWRTAKIPGVTSPVIHYLCNRVPGLQLAMLSDQIRATVMRFFDEDGVDHGKFHVLLSRASWQDRNTPVTLHRIYLLADGRKAPFENVKKQMQSHLKLNGAAVRVNSAADRATVYVCEGLETAVAIVMMDGNRHPVYAALNAGNLANFKPPRFAKKIVVCADNDCPDKRGVCRGIQDATTLIERLKSCGLETDLRIPDRIGWDYADVWMSSQSQAA</sequence>